<dbReference type="AlphaFoldDB" id="A0A1H9V9R6"/>
<feature type="region of interest" description="Disordered" evidence="6">
    <location>
        <begin position="1"/>
        <end position="22"/>
    </location>
</feature>
<feature type="binding site" evidence="5">
    <location>
        <position position="60"/>
    </location>
    <ligand>
        <name>ATP</name>
        <dbReference type="ChEBI" id="CHEBI:30616"/>
    </ligand>
</feature>
<evidence type="ECO:0000256" key="5">
    <source>
        <dbReference type="PIRSR" id="PIRSR002583-1"/>
    </source>
</evidence>
<sequence length="624" mass="67431">MTWAGRLPSPCPPCPSARVPTPQRSTLAQTFGVNLRGVIDLLSHHLYSSPRVYVREVLQNAVDAVTARGLVEPGAPRRITLECPEHTGDGTLRVRDTGIGLAEDEVHALLSTLGGTSKRDQLGFARRDFLGQFGVGLLSCFLVADEVRLVSRSAKGGPAVRWTGRNDGTYTVQVDDSARDEVGTTLTLLPRRDCDHWAEYATVAPLAAEFGSLLPYEVRVVGATDTAVVTSGGFPWTRVEGETSAEHRDRMAGYCKAVFGFEPFDALPLEVGAAGLTGVAFVLPEGAHPGARQAHRVYLKRMLVGTSVEGLLPDWAYFVRCVVDTSALRPTASREALYEDETLLAVRDALGGRVRDWLVRLAATEPERAGALLAAHHMGIKSLALVDDELLGLAERWLPYETTRGAMPLRQFRRSHPTVLYTPDVDEFRQLAPVAAAQDIGLVNAGYAYDTDLLRRIAERDGPDTARRVDPGELLAALGRPDAGTEAALADTVRVATAVLHDHDCEPTLREFDPVSLPALLIADADGERRQDAEDARAGADPLWQDLLGHLVDAGSGAAQRLVLNTRNPLVARLAEVADTALLESAVRALYVNALLQSHRPLRPKDTAALTGSFLDLLDRAIGH</sequence>
<evidence type="ECO:0000256" key="4">
    <source>
        <dbReference type="ARBA" id="ARBA00023186"/>
    </source>
</evidence>
<dbReference type="GO" id="GO:0051082">
    <property type="term" value="F:unfolded protein binding"/>
    <property type="evidence" value="ECO:0007669"/>
    <property type="project" value="InterPro"/>
</dbReference>
<reference evidence="8" key="1">
    <citation type="submission" date="2016-10" db="EMBL/GenBank/DDBJ databases">
        <authorList>
            <person name="Varghese N."/>
            <person name="Submissions S."/>
        </authorList>
    </citation>
    <scope>NUCLEOTIDE SEQUENCE [LARGE SCALE GENOMIC DNA]</scope>
    <source>
        <strain evidence="8">DSM 44260</strain>
    </source>
</reference>
<keyword evidence="4" id="KW-0143">Chaperone</keyword>
<dbReference type="PRINTS" id="PR00775">
    <property type="entry name" value="HEATSHOCK90"/>
</dbReference>
<dbReference type="STRING" id="155974.SAMN04487818_108170"/>
<organism evidence="7 8">
    <name type="scientific">Actinokineospora terrae</name>
    <dbReference type="NCBI Taxonomy" id="155974"/>
    <lineage>
        <taxon>Bacteria</taxon>
        <taxon>Bacillati</taxon>
        <taxon>Actinomycetota</taxon>
        <taxon>Actinomycetes</taxon>
        <taxon>Pseudonocardiales</taxon>
        <taxon>Pseudonocardiaceae</taxon>
        <taxon>Actinokineospora</taxon>
    </lineage>
</organism>
<dbReference type="GO" id="GO:0005524">
    <property type="term" value="F:ATP binding"/>
    <property type="evidence" value="ECO:0007669"/>
    <property type="project" value="UniProtKB-KW"/>
</dbReference>
<dbReference type="NCBIfam" id="NF010683">
    <property type="entry name" value="PRK14083.1"/>
    <property type="match status" value="1"/>
</dbReference>
<keyword evidence="8" id="KW-1185">Reference proteome</keyword>
<dbReference type="GO" id="GO:0016887">
    <property type="term" value="F:ATP hydrolysis activity"/>
    <property type="evidence" value="ECO:0007669"/>
    <property type="project" value="InterPro"/>
</dbReference>
<dbReference type="InterPro" id="IPR020568">
    <property type="entry name" value="Ribosomal_Su5_D2-typ_SF"/>
</dbReference>
<feature type="binding site" evidence="5">
    <location>
        <position position="56"/>
    </location>
    <ligand>
        <name>ATP</name>
        <dbReference type="ChEBI" id="CHEBI:30616"/>
    </ligand>
</feature>
<proteinExistence type="inferred from homology"/>
<evidence type="ECO:0000313" key="7">
    <source>
        <dbReference type="EMBL" id="SES18154.1"/>
    </source>
</evidence>
<accession>A0A1H9V9R6</accession>
<gene>
    <name evidence="7" type="ORF">SAMN04487818_108170</name>
</gene>
<keyword evidence="3 5" id="KW-0067">ATP-binding</keyword>
<evidence type="ECO:0000256" key="6">
    <source>
        <dbReference type="SAM" id="MobiDB-lite"/>
    </source>
</evidence>
<dbReference type="Proteomes" id="UP000199051">
    <property type="component" value="Unassembled WGS sequence"/>
</dbReference>
<evidence type="ECO:0000313" key="8">
    <source>
        <dbReference type="Proteomes" id="UP000199051"/>
    </source>
</evidence>
<comment type="similarity">
    <text evidence="1">Belongs to the heat shock protein 90 family.</text>
</comment>
<dbReference type="PIRSF" id="PIRSF002583">
    <property type="entry name" value="Hsp90"/>
    <property type="match status" value="1"/>
</dbReference>
<dbReference type="GO" id="GO:0140662">
    <property type="term" value="F:ATP-dependent protein folding chaperone"/>
    <property type="evidence" value="ECO:0007669"/>
    <property type="project" value="InterPro"/>
</dbReference>
<dbReference type="InterPro" id="IPR036890">
    <property type="entry name" value="HATPase_C_sf"/>
</dbReference>
<feature type="binding site" evidence="5">
    <location>
        <position position="184"/>
    </location>
    <ligand>
        <name>ATP</name>
        <dbReference type="ChEBI" id="CHEBI:30616"/>
    </ligand>
</feature>
<dbReference type="PANTHER" id="PTHR11528">
    <property type="entry name" value="HEAT SHOCK PROTEIN 90 FAMILY MEMBER"/>
    <property type="match status" value="1"/>
</dbReference>
<evidence type="ECO:0000256" key="3">
    <source>
        <dbReference type="ARBA" id="ARBA00022840"/>
    </source>
</evidence>
<dbReference type="SUPFAM" id="SSF55874">
    <property type="entry name" value="ATPase domain of HSP90 chaperone/DNA topoisomerase II/histidine kinase"/>
    <property type="match status" value="1"/>
</dbReference>
<dbReference type="Pfam" id="PF13589">
    <property type="entry name" value="HATPase_c_3"/>
    <property type="match status" value="1"/>
</dbReference>
<keyword evidence="2 5" id="KW-0547">Nucleotide-binding</keyword>
<dbReference type="InterPro" id="IPR020575">
    <property type="entry name" value="Hsp90_N"/>
</dbReference>
<dbReference type="SUPFAM" id="SSF54211">
    <property type="entry name" value="Ribosomal protein S5 domain 2-like"/>
    <property type="match status" value="1"/>
</dbReference>
<dbReference type="InterPro" id="IPR001404">
    <property type="entry name" value="Hsp90_fam"/>
</dbReference>
<evidence type="ECO:0000256" key="1">
    <source>
        <dbReference type="ARBA" id="ARBA00008239"/>
    </source>
</evidence>
<feature type="binding site" evidence="5">
    <location>
        <position position="96"/>
    </location>
    <ligand>
        <name>ATP</name>
        <dbReference type="ChEBI" id="CHEBI:30616"/>
    </ligand>
</feature>
<evidence type="ECO:0000256" key="2">
    <source>
        <dbReference type="ARBA" id="ARBA00022741"/>
    </source>
</evidence>
<name>A0A1H9V9R6_9PSEU</name>
<dbReference type="Gene3D" id="3.30.565.10">
    <property type="entry name" value="Histidine kinase-like ATPase, C-terminal domain"/>
    <property type="match status" value="1"/>
</dbReference>
<dbReference type="EMBL" id="FOGI01000008">
    <property type="protein sequence ID" value="SES18154.1"/>
    <property type="molecule type" value="Genomic_DNA"/>
</dbReference>
<protein>
    <submittedName>
        <fullName evidence="7">Molecular chaperone HtpG</fullName>
    </submittedName>
</protein>
<dbReference type="Gene3D" id="3.30.230.80">
    <property type="match status" value="1"/>
</dbReference>